<evidence type="ECO:0000256" key="3">
    <source>
        <dbReference type="ARBA" id="ARBA00022737"/>
    </source>
</evidence>
<feature type="coiled-coil region" evidence="6">
    <location>
        <begin position="223"/>
        <end position="312"/>
    </location>
</feature>
<feature type="region of interest" description="Disordered" evidence="7">
    <location>
        <begin position="62"/>
        <end position="85"/>
    </location>
</feature>
<evidence type="ECO:0000313" key="9">
    <source>
        <dbReference type="Proteomes" id="UP000027073"/>
    </source>
</evidence>
<keyword evidence="6" id="KW-0175">Coiled coil</keyword>
<dbReference type="Proteomes" id="UP000027073">
    <property type="component" value="Unassembled WGS sequence"/>
</dbReference>
<feature type="region of interest" description="Disordered" evidence="7">
    <location>
        <begin position="1"/>
        <end position="25"/>
    </location>
</feature>
<dbReference type="AlphaFoldDB" id="A0A067NXB0"/>
<dbReference type="HOGENOM" id="CLU_636337_0_0_1"/>
<dbReference type="GO" id="GO:0005634">
    <property type="term" value="C:nucleus"/>
    <property type="evidence" value="ECO:0007669"/>
    <property type="project" value="UniProtKB-SubCell"/>
</dbReference>
<evidence type="ECO:0000256" key="7">
    <source>
        <dbReference type="SAM" id="MobiDB-lite"/>
    </source>
</evidence>
<evidence type="ECO:0000256" key="5">
    <source>
        <dbReference type="ARBA" id="ARBA00023242"/>
    </source>
</evidence>
<dbReference type="STRING" id="1137138.A0A067NXB0"/>
<organism evidence="8 9">
    <name type="scientific">Pleurotus ostreatus (strain PC15)</name>
    <name type="common">Oyster mushroom</name>
    <dbReference type="NCBI Taxonomy" id="1137138"/>
    <lineage>
        <taxon>Eukaryota</taxon>
        <taxon>Fungi</taxon>
        <taxon>Dikarya</taxon>
        <taxon>Basidiomycota</taxon>
        <taxon>Agaricomycotina</taxon>
        <taxon>Agaricomycetes</taxon>
        <taxon>Agaricomycetidae</taxon>
        <taxon>Agaricales</taxon>
        <taxon>Pleurotineae</taxon>
        <taxon>Pleurotaceae</taxon>
        <taxon>Pleurotus</taxon>
    </lineage>
</organism>
<dbReference type="EMBL" id="KL198004">
    <property type="protein sequence ID" value="KDQ32703.1"/>
    <property type="molecule type" value="Genomic_DNA"/>
</dbReference>
<dbReference type="PANTHER" id="PTHR15263:SF1">
    <property type="entry name" value="NF-KAPPA-B INHIBITOR-LIKE PROTEIN 1"/>
    <property type="match status" value="1"/>
</dbReference>
<evidence type="ECO:0000256" key="4">
    <source>
        <dbReference type="ARBA" id="ARBA00023043"/>
    </source>
</evidence>
<gene>
    <name evidence="8" type="ORF">PLEOSDRAFT_153624</name>
</gene>
<dbReference type="VEuPathDB" id="FungiDB:PLEOSDRAFT_153624"/>
<keyword evidence="2" id="KW-0597">Phosphoprotein</keyword>
<evidence type="ECO:0000256" key="2">
    <source>
        <dbReference type="ARBA" id="ARBA00022553"/>
    </source>
</evidence>
<keyword evidence="3" id="KW-0677">Repeat</keyword>
<dbReference type="PANTHER" id="PTHR15263">
    <property type="entry name" value="I-KAPPA-B-LIKE PROTEIN IKBL"/>
    <property type="match status" value="1"/>
</dbReference>
<dbReference type="OrthoDB" id="412109at2759"/>
<feature type="compositionally biased region" description="Low complexity" evidence="7">
    <location>
        <begin position="15"/>
        <end position="25"/>
    </location>
</feature>
<keyword evidence="4" id="KW-0040">ANK repeat</keyword>
<evidence type="ECO:0000313" key="8">
    <source>
        <dbReference type="EMBL" id="KDQ32703.1"/>
    </source>
</evidence>
<sequence>MRFSFFRAPGRLPTPSRESPAPVARPAVRAHFSRSARRFHEKLARGAGLAHPYNRTLRRQGSLKAPQSLRKDVAGPTPTIPRRRAFMPGGMQSVANMSATTVIPGGPSNPVAEPPTAPPATMAGPAWMPGGFQPVAAPSFMEAQATIVLPGSESFFRRPSEQYSYDSTDDDDKIFRRQMAVMMKAHHMKKGLMEHRDEVERIVAERKREAEMARRSTTREEHARLVAERLARLEAERLEIERLRREEAQRMEMERLHQERLAREAAKREARRLEEERHRLARRREAEERARAEQAKLAAAQAERERVEKAAQDPLQHAFFVYEGKWQELKEGLSPNFRKLRATELPWPVFFNVAEPGDITEARVAEFLLHPARPEAQGKARRLVLKMEVVRWHPDRFDTKVLPVMAKDEKEKTAEIAGHVTRILTKLMNTN</sequence>
<dbReference type="InterPro" id="IPR038753">
    <property type="entry name" value="NFKBIL1"/>
</dbReference>
<name>A0A067NXB0_PLEO1</name>
<reference evidence="9" key="1">
    <citation type="journal article" date="2014" name="Proc. Natl. Acad. Sci. U.S.A.">
        <title>Extensive sampling of basidiomycete genomes demonstrates inadequacy of the white-rot/brown-rot paradigm for wood decay fungi.</title>
        <authorList>
            <person name="Riley R."/>
            <person name="Salamov A.A."/>
            <person name="Brown D.W."/>
            <person name="Nagy L.G."/>
            <person name="Floudas D."/>
            <person name="Held B.W."/>
            <person name="Levasseur A."/>
            <person name="Lombard V."/>
            <person name="Morin E."/>
            <person name="Otillar R."/>
            <person name="Lindquist E.A."/>
            <person name="Sun H."/>
            <person name="LaButti K.M."/>
            <person name="Schmutz J."/>
            <person name="Jabbour D."/>
            <person name="Luo H."/>
            <person name="Baker S.E."/>
            <person name="Pisabarro A.G."/>
            <person name="Walton J.D."/>
            <person name="Blanchette R.A."/>
            <person name="Henrissat B."/>
            <person name="Martin F."/>
            <person name="Cullen D."/>
            <person name="Hibbett D.S."/>
            <person name="Grigoriev I.V."/>
        </authorList>
    </citation>
    <scope>NUCLEOTIDE SEQUENCE [LARGE SCALE GENOMIC DNA]</scope>
    <source>
        <strain evidence="9">PC15</strain>
    </source>
</reference>
<dbReference type="InParanoid" id="A0A067NXB0"/>
<accession>A0A067NXB0</accession>
<evidence type="ECO:0000256" key="1">
    <source>
        <dbReference type="ARBA" id="ARBA00004123"/>
    </source>
</evidence>
<dbReference type="GO" id="GO:0043124">
    <property type="term" value="P:negative regulation of canonical NF-kappaB signal transduction"/>
    <property type="evidence" value="ECO:0007669"/>
    <property type="project" value="InterPro"/>
</dbReference>
<proteinExistence type="predicted"/>
<protein>
    <submittedName>
        <fullName evidence="8">Uncharacterized protein</fullName>
    </submittedName>
</protein>
<evidence type="ECO:0000256" key="6">
    <source>
        <dbReference type="SAM" id="Coils"/>
    </source>
</evidence>
<keyword evidence="5" id="KW-0539">Nucleus</keyword>
<comment type="subcellular location">
    <subcellularLocation>
        <location evidence="1">Nucleus</location>
    </subcellularLocation>
</comment>